<evidence type="ECO:0000256" key="2">
    <source>
        <dbReference type="ARBA" id="ARBA00007935"/>
    </source>
</evidence>
<feature type="transmembrane region" description="Helical" evidence="8">
    <location>
        <begin position="296"/>
        <end position="315"/>
    </location>
</feature>
<dbReference type="CDD" id="cd06550">
    <property type="entry name" value="TM_ABC_iron-siderophores_like"/>
    <property type="match status" value="1"/>
</dbReference>
<feature type="transmembrane region" description="Helical" evidence="8">
    <location>
        <begin position="255"/>
        <end position="284"/>
    </location>
</feature>
<dbReference type="EMBL" id="PDFK01000006">
    <property type="protein sequence ID" value="PKU50485.1"/>
    <property type="molecule type" value="Genomic_DNA"/>
</dbReference>
<dbReference type="Pfam" id="PF01032">
    <property type="entry name" value="FecCD"/>
    <property type="match status" value="1"/>
</dbReference>
<feature type="transmembrane region" description="Helical" evidence="8">
    <location>
        <begin position="164"/>
        <end position="186"/>
    </location>
</feature>
<evidence type="ECO:0000256" key="1">
    <source>
        <dbReference type="ARBA" id="ARBA00004651"/>
    </source>
</evidence>
<dbReference type="GO" id="GO:0033214">
    <property type="term" value="P:siderophore-iron import into cell"/>
    <property type="evidence" value="ECO:0007669"/>
    <property type="project" value="TreeGrafter"/>
</dbReference>
<accession>A0A2I0UWR5</accession>
<comment type="similarity">
    <text evidence="2">Belongs to the binding-protein-dependent transport system permease family. FecCD subfamily.</text>
</comment>
<keyword evidence="6 8" id="KW-1133">Transmembrane helix</keyword>
<organism evidence="9 10">
    <name type="scientific">Lysinibacillus fusiformis</name>
    <dbReference type="NCBI Taxonomy" id="28031"/>
    <lineage>
        <taxon>Bacteria</taxon>
        <taxon>Bacillati</taxon>
        <taxon>Bacillota</taxon>
        <taxon>Bacilli</taxon>
        <taxon>Bacillales</taxon>
        <taxon>Bacillaceae</taxon>
        <taxon>Lysinibacillus</taxon>
    </lineage>
</organism>
<evidence type="ECO:0000256" key="4">
    <source>
        <dbReference type="ARBA" id="ARBA00022475"/>
    </source>
</evidence>
<dbReference type="SUPFAM" id="SSF81345">
    <property type="entry name" value="ABC transporter involved in vitamin B12 uptake, BtuC"/>
    <property type="match status" value="1"/>
</dbReference>
<feature type="transmembrane region" description="Helical" evidence="8">
    <location>
        <begin position="211"/>
        <end position="229"/>
    </location>
</feature>
<dbReference type="FunFam" id="1.10.3470.10:FF:000001">
    <property type="entry name" value="Vitamin B12 ABC transporter permease BtuC"/>
    <property type="match status" value="1"/>
</dbReference>
<keyword evidence="7 8" id="KW-0472">Membrane</keyword>
<gene>
    <name evidence="9" type="ORF">CRI88_16995</name>
</gene>
<evidence type="ECO:0000256" key="7">
    <source>
        <dbReference type="ARBA" id="ARBA00023136"/>
    </source>
</evidence>
<keyword evidence="3" id="KW-0813">Transport</keyword>
<dbReference type="GO" id="GO:0005886">
    <property type="term" value="C:plasma membrane"/>
    <property type="evidence" value="ECO:0007669"/>
    <property type="project" value="UniProtKB-SubCell"/>
</dbReference>
<comment type="subcellular location">
    <subcellularLocation>
        <location evidence="1">Cell membrane</location>
        <topology evidence="1">Multi-pass membrane protein</topology>
    </subcellularLocation>
</comment>
<feature type="transmembrane region" description="Helical" evidence="8">
    <location>
        <begin position="324"/>
        <end position="343"/>
    </location>
</feature>
<evidence type="ECO:0000256" key="6">
    <source>
        <dbReference type="ARBA" id="ARBA00022989"/>
    </source>
</evidence>
<evidence type="ECO:0000256" key="3">
    <source>
        <dbReference type="ARBA" id="ARBA00022448"/>
    </source>
</evidence>
<keyword evidence="4" id="KW-1003">Cell membrane</keyword>
<dbReference type="Proteomes" id="UP000234956">
    <property type="component" value="Unassembled WGS sequence"/>
</dbReference>
<evidence type="ECO:0000313" key="9">
    <source>
        <dbReference type="EMBL" id="PKU50485.1"/>
    </source>
</evidence>
<dbReference type="Gene3D" id="1.10.3470.10">
    <property type="entry name" value="ABC transporter involved in vitamin B12 uptake, BtuC"/>
    <property type="match status" value="1"/>
</dbReference>
<feature type="transmembrane region" description="Helical" evidence="8">
    <location>
        <begin position="104"/>
        <end position="122"/>
    </location>
</feature>
<evidence type="ECO:0000313" key="10">
    <source>
        <dbReference type="Proteomes" id="UP000234956"/>
    </source>
</evidence>
<feature type="transmembrane region" description="Helical" evidence="8">
    <location>
        <begin position="72"/>
        <end position="92"/>
    </location>
</feature>
<dbReference type="AlphaFoldDB" id="A0A2I0UWR5"/>
<sequence>MLKSKFSFFTLLLFLIVLVFISIIASVSIGQVSIPFLDSCKIVLYQITGINIGHIDTTISNMTLEIIWQIRFPRVLLALFVGSGLALCGSVMQATIQNPLADPYLLGISSGASLGATFSIILGYQLSLFGESNLMIWAFLGALLATFLVLLLSSIGEKMSVIKLILAGTVVNALFTALSNLFIYFAKDAEGVRSVSFWTMGSLSTADWDDLPLIATTIIIIAVFFLSQWRIMNAMLMGDDAAMTLGININTYRKVFLVISAALTGIIVSTCGIIGFVGLIIPHIVRIFTGSNHQQLLPIVILVGAIFLIWTDLLARSIIPNSELPIGIVTSLLGAPVFMHMLIKKKYGFGGN</sequence>
<reference evidence="9 10" key="1">
    <citation type="submission" date="2017-10" db="EMBL/GenBank/DDBJ databases">
        <title>Draft genome of Lysinibacillus fusiformis strain Juneja, a laboratory-derived pathogen of Drosophila melanogaster.</title>
        <authorList>
            <person name="Smith B.R."/>
            <person name="Unckless R.L."/>
        </authorList>
    </citation>
    <scope>NUCLEOTIDE SEQUENCE [LARGE SCALE GENOMIC DNA]</scope>
    <source>
        <strain evidence="9 10">Juneja</strain>
    </source>
</reference>
<name>A0A2I0UWR5_9BACI</name>
<dbReference type="InterPro" id="IPR037294">
    <property type="entry name" value="ABC_BtuC-like"/>
</dbReference>
<keyword evidence="5 8" id="KW-0812">Transmembrane</keyword>
<dbReference type="InterPro" id="IPR000522">
    <property type="entry name" value="ABC_transptr_permease_BtuC"/>
</dbReference>
<feature type="transmembrane region" description="Helical" evidence="8">
    <location>
        <begin position="134"/>
        <end position="152"/>
    </location>
</feature>
<protein>
    <submittedName>
        <fullName evidence="9">Iron ABC transporter permease</fullName>
    </submittedName>
</protein>
<evidence type="ECO:0000256" key="5">
    <source>
        <dbReference type="ARBA" id="ARBA00022692"/>
    </source>
</evidence>
<dbReference type="PANTHER" id="PTHR30472">
    <property type="entry name" value="FERRIC ENTEROBACTIN TRANSPORT SYSTEM PERMEASE PROTEIN"/>
    <property type="match status" value="1"/>
</dbReference>
<dbReference type="GO" id="GO:0022857">
    <property type="term" value="F:transmembrane transporter activity"/>
    <property type="evidence" value="ECO:0007669"/>
    <property type="project" value="InterPro"/>
</dbReference>
<dbReference type="RefSeq" id="WP_036128690.1">
    <property type="nucleotide sequence ID" value="NZ_JAZBNI010000005.1"/>
</dbReference>
<evidence type="ECO:0000256" key="8">
    <source>
        <dbReference type="SAM" id="Phobius"/>
    </source>
</evidence>
<dbReference type="PANTHER" id="PTHR30472:SF25">
    <property type="entry name" value="ABC TRANSPORTER PERMEASE PROTEIN MJ0876-RELATED"/>
    <property type="match status" value="1"/>
</dbReference>
<proteinExistence type="inferred from homology"/>
<comment type="caution">
    <text evidence="9">The sequence shown here is derived from an EMBL/GenBank/DDBJ whole genome shotgun (WGS) entry which is preliminary data.</text>
</comment>